<protein>
    <submittedName>
        <fullName evidence="1">Uncharacterized protein</fullName>
    </submittedName>
</protein>
<dbReference type="Proteomes" id="UP001596287">
    <property type="component" value="Unassembled WGS sequence"/>
</dbReference>
<dbReference type="RefSeq" id="WP_379790475.1">
    <property type="nucleotide sequence ID" value="NZ_JBHSQB010000004.1"/>
</dbReference>
<sequence length="329" mass="37916">MITYSDIILSGSPFYITYTAATTDFDYITIELWVWDGLVLSKPVLPTYTLTSSRATADQQTVYANIQDYISDYLDPIPSPFWFNSAQANLIDCKEFVHVQWKVQSWKRTPGEADLLFQEYESPRAMATLGYGYYDQGSNPQLSSQDVVKGGVKYKVEGMNTYYAKISNFQQQGTADMLTRFTDNTGKISCPGINKPYQVLFLNKNGIMDAFNFPKASKRNIKFSGEKYSVLPTHPYNHDIRRHTTILQNRNGKVVWEFNTDLLDESNVYLIEELLASSRHWLADYENERFIPLTLTDDDFEEKSSVRNMAKMQYTVKFEQAAEYINNVK</sequence>
<keyword evidence="2" id="KW-1185">Reference proteome</keyword>
<dbReference type="EMBL" id="JBHSQB010000004">
    <property type="protein sequence ID" value="MFC6095803.1"/>
    <property type="molecule type" value="Genomic_DNA"/>
</dbReference>
<evidence type="ECO:0000313" key="1">
    <source>
        <dbReference type="EMBL" id="MFC6095803.1"/>
    </source>
</evidence>
<name>A0ABW1PJJ6_9FLAO</name>
<comment type="caution">
    <text evidence="1">The sequence shown here is derived from an EMBL/GenBank/DDBJ whole genome shotgun (WGS) entry which is preliminary data.</text>
</comment>
<gene>
    <name evidence="1" type="ORF">ACFPVY_04020</name>
</gene>
<accession>A0ABW1PJJ6</accession>
<reference evidence="2" key="1">
    <citation type="journal article" date="2019" name="Int. J. Syst. Evol. Microbiol.">
        <title>The Global Catalogue of Microorganisms (GCM) 10K type strain sequencing project: providing services to taxonomists for standard genome sequencing and annotation.</title>
        <authorList>
            <consortium name="The Broad Institute Genomics Platform"/>
            <consortium name="The Broad Institute Genome Sequencing Center for Infectious Disease"/>
            <person name="Wu L."/>
            <person name="Ma J."/>
        </authorList>
    </citation>
    <scope>NUCLEOTIDE SEQUENCE [LARGE SCALE GENOMIC DNA]</scope>
    <source>
        <strain evidence="2">CCUG 49679</strain>
    </source>
</reference>
<organism evidence="1 2">
    <name type="scientific">Flavobacterium qiangtangense</name>
    <dbReference type="NCBI Taxonomy" id="1442595"/>
    <lineage>
        <taxon>Bacteria</taxon>
        <taxon>Pseudomonadati</taxon>
        <taxon>Bacteroidota</taxon>
        <taxon>Flavobacteriia</taxon>
        <taxon>Flavobacteriales</taxon>
        <taxon>Flavobacteriaceae</taxon>
        <taxon>Flavobacterium</taxon>
    </lineage>
</organism>
<evidence type="ECO:0000313" key="2">
    <source>
        <dbReference type="Proteomes" id="UP001596287"/>
    </source>
</evidence>
<proteinExistence type="predicted"/>